<gene>
    <name evidence="1" type="ORF">GCM10023156_29250</name>
</gene>
<dbReference type="Proteomes" id="UP001500840">
    <property type="component" value="Unassembled WGS sequence"/>
</dbReference>
<accession>A0ABP8MSI1</accession>
<keyword evidence="2" id="KW-1185">Reference proteome</keyword>
<sequence length="99" mass="11043">MNLGDLLHAIMAKFDCDASEAEIDRVYNDGKLSVMIPDECVLFARVDEDGDVRSIETRPTRKLRASGFPFPLRDGAMVFQHAHGVKIALSPNPRQTEEV</sequence>
<evidence type="ECO:0000313" key="1">
    <source>
        <dbReference type="EMBL" id="GAA4455368.1"/>
    </source>
</evidence>
<organism evidence="1 2">
    <name type="scientific">Novipirellula rosea</name>
    <dbReference type="NCBI Taxonomy" id="1031540"/>
    <lineage>
        <taxon>Bacteria</taxon>
        <taxon>Pseudomonadati</taxon>
        <taxon>Planctomycetota</taxon>
        <taxon>Planctomycetia</taxon>
        <taxon>Pirellulales</taxon>
        <taxon>Pirellulaceae</taxon>
        <taxon>Novipirellula</taxon>
    </lineage>
</organism>
<dbReference type="EMBL" id="BAABGA010000035">
    <property type="protein sequence ID" value="GAA4455368.1"/>
    <property type="molecule type" value="Genomic_DNA"/>
</dbReference>
<dbReference type="RefSeq" id="WP_345323149.1">
    <property type="nucleotide sequence ID" value="NZ_BAABGA010000035.1"/>
</dbReference>
<proteinExistence type="predicted"/>
<evidence type="ECO:0000313" key="2">
    <source>
        <dbReference type="Proteomes" id="UP001500840"/>
    </source>
</evidence>
<protein>
    <submittedName>
        <fullName evidence="1">Uncharacterized protein</fullName>
    </submittedName>
</protein>
<name>A0ABP8MSI1_9BACT</name>
<comment type="caution">
    <text evidence="1">The sequence shown here is derived from an EMBL/GenBank/DDBJ whole genome shotgun (WGS) entry which is preliminary data.</text>
</comment>
<reference evidence="2" key="1">
    <citation type="journal article" date="2019" name="Int. J. Syst. Evol. Microbiol.">
        <title>The Global Catalogue of Microorganisms (GCM) 10K type strain sequencing project: providing services to taxonomists for standard genome sequencing and annotation.</title>
        <authorList>
            <consortium name="The Broad Institute Genomics Platform"/>
            <consortium name="The Broad Institute Genome Sequencing Center for Infectious Disease"/>
            <person name="Wu L."/>
            <person name="Ma J."/>
        </authorList>
    </citation>
    <scope>NUCLEOTIDE SEQUENCE [LARGE SCALE GENOMIC DNA]</scope>
    <source>
        <strain evidence="2">JCM 17759</strain>
    </source>
</reference>